<gene>
    <name evidence="1" type="ORF">BC952_0207</name>
</gene>
<reference evidence="1 2" key="1">
    <citation type="submission" date="2018-10" db="EMBL/GenBank/DDBJ databases">
        <title>Genomic Encyclopedia of Archaeal and Bacterial Type Strains, Phase II (KMG-II): from individual species to whole genera.</title>
        <authorList>
            <person name="Goeker M."/>
        </authorList>
    </citation>
    <scope>NUCLEOTIDE SEQUENCE [LARGE SCALE GENOMIC DNA]</scope>
    <source>
        <strain evidence="1 2">DSM 15094</strain>
    </source>
</reference>
<accession>A0A495S427</accession>
<dbReference type="AlphaFoldDB" id="A0A495S427"/>
<name>A0A495S427_9FLAO</name>
<organism evidence="1 2">
    <name type="scientific">Flavobacterium limicola</name>
    <dbReference type="NCBI Taxonomy" id="180441"/>
    <lineage>
        <taxon>Bacteria</taxon>
        <taxon>Pseudomonadati</taxon>
        <taxon>Bacteroidota</taxon>
        <taxon>Flavobacteriia</taxon>
        <taxon>Flavobacteriales</taxon>
        <taxon>Flavobacteriaceae</taxon>
        <taxon>Flavobacterium</taxon>
    </lineage>
</organism>
<proteinExistence type="predicted"/>
<protein>
    <submittedName>
        <fullName evidence="1">Uncharacterized protein</fullName>
    </submittedName>
</protein>
<sequence>MFFAESVTLNKSIEINQDKFIVKKYATPIIAKDKTIAMYKKIEEDISMKIRTSLPRDVKITSTKTETKGVDENDFIEKSFDDIK</sequence>
<keyword evidence="2" id="KW-1185">Reference proteome</keyword>
<evidence type="ECO:0000313" key="2">
    <source>
        <dbReference type="Proteomes" id="UP000280091"/>
    </source>
</evidence>
<dbReference type="Proteomes" id="UP000280091">
    <property type="component" value="Unassembled WGS sequence"/>
</dbReference>
<dbReference type="EMBL" id="RBXA01000001">
    <property type="protein sequence ID" value="RKS94592.1"/>
    <property type="molecule type" value="Genomic_DNA"/>
</dbReference>
<comment type="caution">
    <text evidence="1">The sequence shown here is derived from an EMBL/GenBank/DDBJ whole genome shotgun (WGS) entry which is preliminary data.</text>
</comment>
<evidence type="ECO:0000313" key="1">
    <source>
        <dbReference type="EMBL" id="RKS94592.1"/>
    </source>
</evidence>